<dbReference type="AlphaFoldDB" id="A0A0A9TF70"/>
<dbReference type="InterPro" id="IPR002423">
    <property type="entry name" value="Cpn60/GroEL/TCP-1"/>
</dbReference>
<sequence length="54" mass="6265">MFFQSVDDLTEDCLVWAKLVYEHVLGEGKYTLVENVKNPRSCTILIKGLFIMEK</sequence>
<dbReference type="Pfam" id="PF00118">
    <property type="entry name" value="Cpn60_TCP1"/>
    <property type="match status" value="1"/>
</dbReference>
<proteinExistence type="predicted"/>
<dbReference type="Gene3D" id="3.50.7.10">
    <property type="entry name" value="GroEL"/>
    <property type="match status" value="1"/>
</dbReference>
<evidence type="ECO:0000313" key="1">
    <source>
        <dbReference type="EMBL" id="JAD59867.1"/>
    </source>
</evidence>
<reference evidence="1" key="2">
    <citation type="journal article" date="2015" name="Data Brief">
        <title>Shoot transcriptome of the giant reed, Arundo donax.</title>
        <authorList>
            <person name="Barrero R.A."/>
            <person name="Guerrero F.D."/>
            <person name="Moolhuijzen P."/>
            <person name="Goolsby J.A."/>
            <person name="Tidwell J."/>
            <person name="Bellgard S.E."/>
            <person name="Bellgard M.I."/>
        </authorList>
    </citation>
    <scope>NUCLEOTIDE SEQUENCE</scope>
    <source>
        <tissue evidence="1">Shoot tissue taken approximately 20 cm above the soil surface</tissue>
    </source>
</reference>
<accession>A0A0A9TF70</accession>
<organism evidence="1">
    <name type="scientific">Arundo donax</name>
    <name type="common">Giant reed</name>
    <name type="synonym">Donax arundinaceus</name>
    <dbReference type="NCBI Taxonomy" id="35708"/>
    <lineage>
        <taxon>Eukaryota</taxon>
        <taxon>Viridiplantae</taxon>
        <taxon>Streptophyta</taxon>
        <taxon>Embryophyta</taxon>
        <taxon>Tracheophyta</taxon>
        <taxon>Spermatophyta</taxon>
        <taxon>Magnoliopsida</taxon>
        <taxon>Liliopsida</taxon>
        <taxon>Poales</taxon>
        <taxon>Poaceae</taxon>
        <taxon>PACMAD clade</taxon>
        <taxon>Arundinoideae</taxon>
        <taxon>Arundineae</taxon>
        <taxon>Arundo</taxon>
    </lineage>
</organism>
<dbReference type="InterPro" id="IPR027409">
    <property type="entry name" value="GroEL-like_apical_dom_sf"/>
</dbReference>
<dbReference type="GO" id="GO:0005524">
    <property type="term" value="F:ATP binding"/>
    <property type="evidence" value="ECO:0007669"/>
    <property type="project" value="InterPro"/>
</dbReference>
<reference evidence="1" key="1">
    <citation type="submission" date="2014-09" db="EMBL/GenBank/DDBJ databases">
        <authorList>
            <person name="Magalhaes I.L.F."/>
            <person name="Oliveira U."/>
            <person name="Santos F.R."/>
            <person name="Vidigal T.H.D.A."/>
            <person name="Brescovit A.D."/>
            <person name="Santos A.J."/>
        </authorList>
    </citation>
    <scope>NUCLEOTIDE SEQUENCE</scope>
    <source>
        <tissue evidence="1">Shoot tissue taken approximately 20 cm above the soil surface</tissue>
    </source>
</reference>
<dbReference type="SUPFAM" id="SSF52029">
    <property type="entry name" value="GroEL apical domain-like"/>
    <property type="match status" value="1"/>
</dbReference>
<protein>
    <submittedName>
        <fullName evidence="1">Uncharacterized protein</fullName>
    </submittedName>
</protein>
<name>A0A0A9TF70_ARUDO</name>
<dbReference type="EMBL" id="GBRH01238028">
    <property type="protein sequence ID" value="JAD59867.1"/>
    <property type="molecule type" value="Transcribed_RNA"/>
</dbReference>